<protein>
    <recommendedName>
        <fullName evidence="12">DNA ligase</fullName>
        <ecNumber evidence="12">6.5.1.2</ecNumber>
    </recommendedName>
    <alternativeName>
        <fullName evidence="12">Polydeoxyribonucleotide synthase [NAD(+)]</fullName>
    </alternativeName>
</protein>
<feature type="binding site" evidence="12">
    <location>
        <position position="310"/>
    </location>
    <ligand>
        <name>NAD(+)</name>
        <dbReference type="ChEBI" id="CHEBI:57540"/>
    </ligand>
</feature>
<dbReference type="InterPro" id="IPR010994">
    <property type="entry name" value="RuvA_2-like"/>
</dbReference>
<dbReference type="KEGG" id="smia:P344_06395"/>
<dbReference type="RefSeq" id="WP_025317809.1">
    <property type="nucleotide sequence ID" value="NZ_CP002082.1"/>
</dbReference>
<dbReference type="InterPro" id="IPR013839">
    <property type="entry name" value="DNAligase_adenylation"/>
</dbReference>
<feature type="binding site" evidence="12">
    <location>
        <begin position="83"/>
        <end position="84"/>
    </location>
    <ligand>
        <name>NAD(+)</name>
        <dbReference type="ChEBI" id="CHEBI:57540"/>
    </ligand>
</feature>
<dbReference type="PANTHER" id="PTHR23389:SF9">
    <property type="entry name" value="DNA LIGASE"/>
    <property type="match status" value="1"/>
</dbReference>
<sequence>MNFSEAQKRVEFLKEQINKWNYEYYVLNNPSVSDQEYDWTMQELMALETEHPELITFDSPTQRVSGEVSDKFNKYEHQNPMLSLGNAFNLEDLQHFDEQIKELTGLSAIEYTCELKIDGLSISLIYENHLLKIGATRGDGTTGEDVTVNIKKIRSIPLKIDQENLTVRGEVYLSKNNFEKINKEREANEEPLFANPRNAAAGTLRQLDSSIIAKRNLSAFLYYYVNATNDGIKTQSEALQRLAALKFKINKEFRICKNIAEVWDYVQTYQAKREDLEYEIDGIVIKVNDLSLYNRIGYTAKNPKWAIAYKFPAEIVITKILNIFPTVGRTGRITYNAHLELVRIAGTIVKAATLHNASFIIDKDIRIGDNVKVKKAGDIIPEVIGYLPERRSKNAKKWQEATHCPVCHSLLERTAGEVDQYCINSLCSKKITRSLEHFCSRNAMNIGGVSEKIIEKLFNLNYLKSFSNLYELEKYHQEIVGLENFGEKSYQNMINSINNSKTNSLEKLLFGLGIRHVGQKTAKLITHKFLTMEAIVTATFEELATINDVGPIVATSVVDYFKIAENINEVKKLAQLGINMTYHPSTNNNSNKFENYRFVITGTLSKPREYFKDLIESMGGATSDSVSSKTTYVLAGADPGSKITKAAKLNVKIISEEDFNKLLNS</sequence>
<dbReference type="InterPro" id="IPR036420">
    <property type="entry name" value="BRCT_dom_sf"/>
</dbReference>
<dbReference type="InterPro" id="IPR001679">
    <property type="entry name" value="DNA_ligase"/>
</dbReference>
<keyword evidence="9 12" id="KW-0234">DNA repair</keyword>
<keyword evidence="7 12" id="KW-0460">Magnesium</keyword>
<keyword evidence="15" id="KW-1185">Reference proteome</keyword>
<dbReference type="FunFam" id="1.10.150.20:FF:000006">
    <property type="entry name" value="DNA ligase"/>
    <property type="match status" value="1"/>
</dbReference>
<dbReference type="eggNOG" id="COG0272">
    <property type="taxonomic scope" value="Bacteria"/>
</dbReference>
<feature type="binding site" evidence="12">
    <location>
        <position position="427"/>
    </location>
    <ligand>
        <name>Zn(2+)</name>
        <dbReference type="ChEBI" id="CHEBI:29105"/>
    </ligand>
</feature>
<dbReference type="GO" id="GO:0003911">
    <property type="term" value="F:DNA ligase (NAD+) activity"/>
    <property type="evidence" value="ECO:0007669"/>
    <property type="project" value="UniProtKB-UniRule"/>
</dbReference>
<dbReference type="Gene3D" id="1.10.287.610">
    <property type="entry name" value="Helix hairpin bin"/>
    <property type="match status" value="1"/>
</dbReference>
<keyword evidence="4 12" id="KW-0479">Metal-binding</keyword>
<proteinExistence type="inferred from homology"/>
<feature type="binding site" evidence="12">
    <location>
        <position position="407"/>
    </location>
    <ligand>
        <name>Zn(2+)</name>
        <dbReference type="ChEBI" id="CHEBI:29105"/>
    </ligand>
</feature>
<comment type="similarity">
    <text evidence="12">Belongs to the NAD-dependent DNA ligase family. LigA subfamily.</text>
</comment>
<dbReference type="AlphaFoldDB" id="W0GMF9"/>
<dbReference type="InterPro" id="IPR004150">
    <property type="entry name" value="NAD_DNA_ligase_OB"/>
</dbReference>
<dbReference type="InterPro" id="IPR004149">
    <property type="entry name" value="Znf_DNAligase_C4"/>
</dbReference>
<dbReference type="Gene3D" id="3.40.50.10190">
    <property type="entry name" value="BRCT domain"/>
    <property type="match status" value="1"/>
</dbReference>
<dbReference type="GO" id="GO:0003677">
    <property type="term" value="F:DNA binding"/>
    <property type="evidence" value="ECO:0007669"/>
    <property type="project" value="InterPro"/>
</dbReference>
<name>W0GMF9_9MOLU</name>
<dbReference type="OrthoDB" id="9759736at2"/>
<evidence type="ECO:0000256" key="4">
    <source>
        <dbReference type="ARBA" id="ARBA00022723"/>
    </source>
</evidence>
<evidence type="ECO:0000313" key="15">
    <source>
        <dbReference type="Proteomes" id="UP000019260"/>
    </source>
</evidence>
<evidence type="ECO:0000256" key="1">
    <source>
        <dbReference type="ARBA" id="ARBA00004067"/>
    </source>
</evidence>
<dbReference type="Gene3D" id="2.40.50.140">
    <property type="entry name" value="Nucleic acid-binding proteins"/>
    <property type="match status" value="1"/>
</dbReference>
<dbReference type="EMBL" id="CP006720">
    <property type="protein sequence ID" value="AHI58582.1"/>
    <property type="molecule type" value="Genomic_DNA"/>
</dbReference>
<dbReference type="NCBIfam" id="NF005932">
    <property type="entry name" value="PRK07956.1"/>
    <property type="match status" value="1"/>
</dbReference>
<dbReference type="PIRSF" id="PIRSF001604">
    <property type="entry name" value="LigA"/>
    <property type="match status" value="1"/>
</dbReference>
<evidence type="ECO:0000256" key="11">
    <source>
        <dbReference type="ARBA" id="ARBA00034005"/>
    </source>
</evidence>
<evidence type="ECO:0000256" key="2">
    <source>
        <dbReference type="ARBA" id="ARBA00022598"/>
    </source>
</evidence>
<feature type="binding site" evidence="12">
    <location>
        <position position="422"/>
    </location>
    <ligand>
        <name>Zn(2+)</name>
        <dbReference type="ChEBI" id="CHEBI:29105"/>
    </ligand>
</feature>
<feature type="domain" description="BRCT" evidence="13">
    <location>
        <begin position="588"/>
        <end position="665"/>
    </location>
</feature>
<dbReference type="FunFam" id="1.10.150.20:FF:000007">
    <property type="entry name" value="DNA ligase"/>
    <property type="match status" value="1"/>
</dbReference>
<dbReference type="PANTHER" id="PTHR23389">
    <property type="entry name" value="CHROMOSOME TRANSMISSION FIDELITY FACTOR 18"/>
    <property type="match status" value="1"/>
</dbReference>
<dbReference type="GO" id="GO:0006281">
    <property type="term" value="P:DNA repair"/>
    <property type="evidence" value="ECO:0007669"/>
    <property type="project" value="UniProtKB-KW"/>
</dbReference>
<dbReference type="PROSITE" id="PS50172">
    <property type="entry name" value="BRCT"/>
    <property type="match status" value="1"/>
</dbReference>
<dbReference type="SUPFAM" id="SSF47781">
    <property type="entry name" value="RuvA domain 2-like"/>
    <property type="match status" value="1"/>
</dbReference>
<dbReference type="GO" id="GO:0005829">
    <property type="term" value="C:cytosol"/>
    <property type="evidence" value="ECO:0007669"/>
    <property type="project" value="TreeGrafter"/>
</dbReference>
<accession>W0GMF9</accession>
<feature type="binding site" evidence="12">
    <location>
        <position position="286"/>
    </location>
    <ligand>
        <name>NAD(+)</name>
        <dbReference type="ChEBI" id="CHEBI:57540"/>
    </ligand>
</feature>
<evidence type="ECO:0000256" key="10">
    <source>
        <dbReference type="ARBA" id="ARBA00023211"/>
    </source>
</evidence>
<dbReference type="SMART" id="SM00532">
    <property type="entry name" value="LIGANc"/>
    <property type="match status" value="1"/>
</dbReference>
<dbReference type="HAMAP" id="MF_01588">
    <property type="entry name" value="DNA_ligase_A"/>
    <property type="match status" value="1"/>
</dbReference>
<dbReference type="Pfam" id="PF00533">
    <property type="entry name" value="BRCT"/>
    <property type="match status" value="1"/>
</dbReference>
<dbReference type="FunFam" id="3.30.470.30:FF:000001">
    <property type="entry name" value="DNA ligase"/>
    <property type="match status" value="1"/>
</dbReference>
<keyword evidence="2 12" id="KW-0436">Ligase</keyword>
<dbReference type="Proteomes" id="UP000019260">
    <property type="component" value="Chromosome"/>
</dbReference>
<dbReference type="STRING" id="838561.P344_06395"/>
<evidence type="ECO:0000256" key="5">
    <source>
        <dbReference type="ARBA" id="ARBA00022763"/>
    </source>
</evidence>
<dbReference type="InterPro" id="IPR041663">
    <property type="entry name" value="DisA/LigA_HHH"/>
</dbReference>
<gene>
    <name evidence="12" type="primary">ligA</name>
    <name evidence="14" type="ORF">P344_06395</name>
</gene>
<dbReference type="SMART" id="SM00292">
    <property type="entry name" value="BRCT"/>
    <property type="match status" value="1"/>
</dbReference>
<comment type="function">
    <text evidence="1 12">DNA ligase that catalyzes the formation of phosphodiester linkages between 5'-phosphoryl and 3'-hydroxyl groups in double-stranded DNA using NAD as a coenzyme and as the energy source for the reaction. It is essential for DNA replication and repair of damaged DNA.</text>
</comment>
<keyword evidence="10 12" id="KW-0464">Manganese</keyword>
<reference evidence="14 15" key="1">
    <citation type="submission" date="2013-09" db="EMBL/GenBank/DDBJ databases">
        <title>Complete genome sequence of Spiroplasma mirum suckling mouse cataract agent.</title>
        <authorList>
            <person name="Landry C.A."/>
            <person name="Bastian F.O."/>
            <person name="Thune R.L."/>
        </authorList>
    </citation>
    <scope>NUCLEOTIDE SEQUENCE [LARGE SCALE GENOMIC DNA]</scope>
    <source>
        <strain evidence="14 15">SMCA</strain>
    </source>
</reference>
<comment type="cofactor">
    <cofactor evidence="12">
        <name>Mg(2+)</name>
        <dbReference type="ChEBI" id="CHEBI:18420"/>
    </cofactor>
    <cofactor evidence="12">
        <name>Mn(2+)</name>
        <dbReference type="ChEBI" id="CHEBI:29035"/>
    </cofactor>
</comment>
<evidence type="ECO:0000256" key="6">
    <source>
        <dbReference type="ARBA" id="ARBA00022833"/>
    </source>
</evidence>
<dbReference type="GO" id="GO:0006260">
    <property type="term" value="P:DNA replication"/>
    <property type="evidence" value="ECO:0007669"/>
    <property type="project" value="UniProtKB-KW"/>
</dbReference>
<dbReference type="CDD" id="cd00114">
    <property type="entry name" value="LIGANc"/>
    <property type="match status" value="1"/>
</dbReference>
<keyword evidence="8 12" id="KW-0520">NAD</keyword>
<dbReference type="HOGENOM" id="CLU_007764_2_1_14"/>
<feature type="binding site" evidence="12">
    <location>
        <position position="114"/>
    </location>
    <ligand>
        <name>NAD(+)</name>
        <dbReference type="ChEBI" id="CHEBI:57540"/>
    </ligand>
</feature>
<dbReference type="Gene3D" id="3.30.470.30">
    <property type="entry name" value="DNA ligase/mRNA capping enzyme"/>
    <property type="match status" value="1"/>
</dbReference>
<dbReference type="Pfam" id="PF03120">
    <property type="entry name" value="OB_DNA_ligase"/>
    <property type="match status" value="1"/>
</dbReference>
<evidence type="ECO:0000256" key="9">
    <source>
        <dbReference type="ARBA" id="ARBA00023204"/>
    </source>
</evidence>
<evidence type="ECO:0000256" key="3">
    <source>
        <dbReference type="ARBA" id="ARBA00022705"/>
    </source>
</evidence>
<dbReference type="Pfam" id="PF03119">
    <property type="entry name" value="DNA_ligase_ZBD"/>
    <property type="match status" value="1"/>
</dbReference>
<dbReference type="PATRIC" id="fig|838561.3.peg.1226"/>
<dbReference type="Gene3D" id="6.20.10.30">
    <property type="match status" value="1"/>
</dbReference>
<dbReference type="Gene3D" id="1.10.150.20">
    <property type="entry name" value="5' to 3' exonuclease, C-terminal subdomain"/>
    <property type="match status" value="2"/>
</dbReference>
<dbReference type="InterPro" id="IPR013840">
    <property type="entry name" value="DNAligase_N"/>
</dbReference>
<dbReference type="SUPFAM" id="SSF56091">
    <property type="entry name" value="DNA ligase/mRNA capping enzyme, catalytic domain"/>
    <property type="match status" value="1"/>
</dbReference>
<dbReference type="SMART" id="SM00278">
    <property type="entry name" value="HhH1"/>
    <property type="match status" value="3"/>
</dbReference>
<feature type="binding site" evidence="12">
    <location>
        <position position="137"/>
    </location>
    <ligand>
        <name>NAD(+)</name>
        <dbReference type="ChEBI" id="CHEBI:57540"/>
    </ligand>
</feature>
<dbReference type="SUPFAM" id="SSF50249">
    <property type="entry name" value="Nucleic acid-binding proteins"/>
    <property type="match status" value="1"/>
</dbReference>
<dbReference type="FunFam" id="1.10.287.610:FF:000002">
    <property type="entry name" value="DNA ligase"/>
    <property type="match status" value="1"/>
</dbReference>
<dbReference type="CDD" id="cd17748">
    <property type="entry name" value="BRCT_DNA_ligase_like"/>
    <property type="match status" value="1"/>
</dbReference>
<dbReference type="SUPFAM" id="SSF52113">
    <property type="entry name" value="BRCT domain"/>
    <property type="match status" value="1"/>
</dbReference>
<keyword evidence="3 12" id="KW-0235">DNA replication</keyword>
<keyword evidence="5 12" id="KW-0227">DNA damage</keyword>
<dbReference type="Pfam" id="PF01653">
    <property type="entry name" value="DNA_ligase_aden"/>
    <property type="match status" value="1"/>
</dbReference>
<evidence type="ECO:0000256" key="7">
    <source>
        <dbReference type="ARBA" id="ARBA00022842"/>
    </source>
</evidence>
<dbReference type="EC" id="6.5.1.2" evidence="12"/>
<evidence type="ECO:0000256" key="12">
    <source>
        <dbReference type="HAMAP-Rule" id="MF_01588"/>
    </source>
</evidence>
<feature type="binding site" evidence="12">
    <location>
        <begin position="34"/>
        <end position="38"/>
    </location>
    <ligand>
        <name>NAD(+)</name>
        <dbReference type="ChEBI" id="CHEBI:57540"/>
    </ligand>
</feature>
<evidence type="ECO:0000256" key="8">
    <source>
        <dbReference type="ARBA" id="ARBA00023027"/>
    </source>
</evidence>
<dbReference type="NCBIfam" id="TIGR00575">
    <property type="entry name" value="dnlj"/>
    <property type="match status" value="1"/>
</dbReference>
<dbReference type="KEGG" id="smir:SMM_1074"/>
<comment type="catalytic activity">
    <reaction evidence="11 12">
        <text>NAD(+) + (deoxyribonucleotide)n-3'-hydroxyl + 5'-phospho-(deoxyribonucleotide)m = (deoxyribonucleotide)n+m + AMP + beta-nicotinamide D-nucleotide.</text>
        <dbReference type="EC" id="6.5.1.2"/>
    </reaction>
</comment>
<evidence type="ECO:0000313" key="14">
    <source>
        <dbReference type="EMBL" id="AHI58582.1"/>
    </source>
</evidence>
<feature type="binding site" evidence="12">
    <location>
        <position position="404"/>
    </location>
    <ligand>
        <name>Zn(2+)</name>
        <dbReference type="ChEBI" id="CHEBI:29105"/>
    </ligand>
</feature>
<organism evidence="14 15">
    <name type="scientific">Spiroplasma mirum ATCC 29335</name>
    <dbReference type="NCBI Taxonomy" id="838561"/>
    <lineage>
        <taxon>Bacteria</taxon>
        <taxon>Bacillati</taxon>
        <taxon>Mycoplasmatota</taxon>
        <taxon>Mollicutes</taxon>
        <taxon>Entomoplasmatales</taxon>
        <taxon>Spiroplasmataceae</taxon>
        <taxon>Spiroplasma</taxon>
    </lineage>
</organism>
<dbReference type="InterPro" id="IPR001357">
    <property type="entry name" value="BRCT_dom"/>
</dbReference>
<feature type="active site" description="N6-AMP-lysine intermediate" evidence="12">
    <location>
        <position position="116"/>
    </location>
</feature>
<dbReference type="Pfam" id="PF12826">
    <property type="entry name" value="HHH_2"/>
    <property type="match status" value="1"/>
</dbReference>
<keyword evidence="6 12" id="KW-0862">Zinc</keyword>
<dbReference type="InterPro" id="IPR003583">
    <property type="entry name" value="Hlx-hairpin-Hlx_DNA-bd_motif"/>
</dbReference>
<dbReference type="GO" id="GO:0046872">
    <property type="term" value="F:metal ion binding"/>
    <property type="evidence" value="ECO:0007669"/>
    <property type="project" value="UniProtKB-KW"/>
</dbReference>
<dbReference type="InterPro" id="IPR012340">
    <property type="entry name" value="NA-bd_OB-fold"/>
</dbReference>
<evidence type="ECO:0000259" key="13">
    <source>
        <dbReference type="PROSITE" id="PS50172"/>
    </source>
</evidence>
<feature type="binding site" evidence="12">
    <location>
        <position position="170"/>
    </location>
    <ligand>
        <name>NAD(+)</name>
        <dbReference type="ChEBI" id="CHEBI:57540"/>
    </ligand>
</feature>